<reference evidence="1 2" key="1">
    <citation type="submission" date="2020-01" db="EMBL/GenBank/DDBJ databases">
        <authorList>
            <person name="Gupta K D."/>
        </authorList>
    </citation>
    <scope>NUCLEOTIDE SEQUENCE [LARGE SCALE GENOMIC DNA]</scope>
</reference>
<evidence type="ECO:0000313" key="1">
    <source>
        <dbReference type="EMBL" id="CAA7262546.1"/>
    </source>
</evidence>
<protein>
    <submittedName>
        <fullName evidence="1">Uncharacterized protein</fullName>
    </submittedName>
</protein>
<sequence length="226" mass="25915">MFSSFNLLTPDVSKEGFALLGLLRAYLEFDMYTSLSVHTETTLKAGEEALKIFEKALREYINSSDLPPELKKSWNFPKAHTHKHVFADILWKGVTQNYNTKPNEKAHSPLKDFYLLMTNFKNFVSQILRLNENDVVAIIIREELDMLDKHHKKQKEALDQDNIAQTIIGNSHVSLGSVQSSMTIGFVEQRHREDPAFKNFRRELSKALPGILGTGRRIQLGLQDEE</sequence>
<dbReference type="Proteomes" id="UP000467700">
    <property type="component" value="Unassembled WGS sequence"/>
</dbReference>
<keyword evidence="2" id="KW-1185">Reference proteome</keyword>
<gene>
    <name evidence="1" type="ORF">AAE3_LOCUS4903</name>
</gene>
<proteinExistence type="predicted"/>
<accession>A0A8S0W9S2</accession>
<comment type="caution">
    <text evidence="1">The sequence shown here is derived from an EMBL/GenBank/DDBJ whole genome shotgun (WGS) entry which is preliminary data.</text>
</comment>
<dbReference type="EMBL" id="CACVBS010000036">
    <property type="protein sequence ID" value="CAA7262546.1"/>
    <property type="molecule type" value="Genomic_DNA"/>
</dbReference>
<organism evidence="1 2">
    <name type="scientific">Cyclocybe aegerita</name>
    <name type="common">Black poplar mushroom</name>
    <name type="synonym">Agrocybe aegerita</name>
    <dbReference type="NCBI Taxonomy" id="1973307"/>
    <lineage>
        <taxon>Eukaryota</taxon>
        <taxon>Fungi</taxon>
        <taxon>Dikarya</taxon>
        <taxon>Basidiomycota</taxon>
        <taxon>Agaricomycotina</taxon>
        <taxon>Agaricomycetes</taxon>
        <taxon>Agaricomycetidae</taxon>
        <taxon>Agaricales</taxon>
        <taxon>Agaricineae</taxon>
        <taxon>Bolbitiaceae</taxon>
        <taxon>Cyclocybe</taxon>
    </lineage>
</organism>
<dbReference type="AlphaFoldDB" id="A0A8S0W9S2"/>
<name>A0A8S0W9S2_CYCAE</name>
<dbReference type="OrthoDB" id="3239511at2759"/>
<evidence type="ECO:0000313" key="2">
    <source>
        <dbReference type="Proteomes" id="UP000467700"/>
    </source>
</evidence>